<evidence type="ECO:0000259" key="1">
    <source>
        <dbReference type="Pfam" id="PF06983"/>
    </source>
</evidence>
<dbReference type="PIRSF" id="PIRSF021700">
    <property type="entry name" value="3_dmu_93_MTrfase"/>
    <property type="match status" value="1"/>
</dbReference>
<dbReference type="Pfam" id="PF06983">
    <property type="entry name" value="3-dmu-9_3-mt"/>
    <property type="match status" value="1"/>
</dbReference>
<evidence type="ECO:0000313" key="3">
    <source>
        <dbReference type="Proteomes" id="UP000192917"/>
    </source>
</evidence>
<dbReference type="AlphaFoldDB" id="A0A1Y6BJ39"/>
<dbReference type="PANTHER" id="PTHR33990:SF2">
    <property type="entry name" value="PHNB-LIKE DOMAIN-CONTAINING PROTEIN"/>
    <property type="match status" value="1"/>
</dbReference>
<keyword evidence="2" id="KW-0808">Transferase</keyword>
<dbReference type="CDD" id="cd06588">
    <property type="entry name" value="PhnB_like"/>
    <property type="match status" value="1"/>
</dbReference>
<name>A0A1Y6BJ39_9PROT</name>
<keyword evidence="3" id="KW-1185">Reference proteome</keyword>
<dbReference type="Proteomes" id="UP000192917">
    <property type="component" value="Unassembled WGS sequence"/>
</dbReference>
<dbReference type="InterPro" id="IPR029068">
    <property type="entry name" value="Glyas_Bleomycin-R_OHBP_Dase"/>
</dbReference>
<keyword evidence="2" id="KW-0489">Methyltransferase</keyword>
<dbReference type="GO" id="GO:0032259">
    <property type="term" value="P:methylation"/>
    <property type="evidence" value="ECO:0007669"/>
    <property type="project" value="UniProtKB-KW"/>
</dbReference>
<keyword evidence="2" id="KW-0830">Ubiquinone</keyword>
<dbReference type="InterPro" id="IPR009725">
    <property type="entry name" value="3_dmu_93_MTrfase"/>
</dbReference>
<dbReference type="SUPFAM" id="SSF54593">
    <property type="entry name" value="Glyoxalase/Bleomycin resistance protein/Dihydroxybiphenyl dioxygenase"/>
    <property type="match status" value="1"/>
</dbReference>
<proteinExistence type="predicted"/>
<dbReference type="RefSeq" id="WP_085122213.1">
    <property type="nucleotide sequence ID" value="NZ_FWZX01000005.1"/>
</dbReference>
<reference evidence="2 3" key="1">
    <citation type="submission" date="2017-04" db="EMBL/GenBank/DDBJ databases">
        <authorList>
            <person name="Afonso C.L."/>
            <person name="Miller P.J."/>
            <person name="Scott M.A."/>
            <person name="Spackman E."/>
            <person name="Goraichik I."/>
            <person name="Dimitrov K.M."/>
            <person name="Suarez D.L."/>
            <person name="Swayne D.E."/>
        </authorList>
    </citation>
    <scope>NUCLEOTIDE SEQUENCE [LARGE SCALE GENOMIC DNA]</scope>
    <source>
        <strain evidence="2 3">USBA 355</strain>
    </source>
</reference>
<dbReference type="STRING" id="560819.SAMN05428998_105196"/>
<gene>
    <name evidence="2" type="ORF">SAMN05428998_105196</name>
</gene>
<sequence>MPQLQKISPCLWFDGEAEEAARFYVSVFEDSAIERIMRWGKDGVGDHGQPDGKVLLVSFRLAGQSFSALNGGPQFHFTEAVSLMVGCESEQEVDYYWERLGPGGGGKAGDCGWLKDRFGLSWQIAPLELLDMYHSGDVPAAERAMKAMMTMQKLDLPALRKAYRGA</sequence>
<dbReference type="GO" id="GO:0008168">
    <property type="term" value="F:methyltransferase activity"/>
    <property type="evidence" value="ECO:0007669"/>
    <property type="project" value="UniProtKB-KW"/>
</dbReference>
<dbReference type="InterPro" id="IPR028973">
    <property type="entry name" value="PhnB-like"/>
</dbReference>
<dbReference type="EMBL" id="FWZX01000005">
    <property type="protein sequence ID" value="SMF13787.1"/>
    <property type="molecule type" value="Genomic_DNA"/>
</dbReference>
<protein>
    <submittedName>
        <fullName evidence="2">Glyoxalase superfamily enzyme, possibly 3-demethylubiquinone-9 3-methyltransferase</fullName>
    </submittedName>
</protein>
<dbReference type="Gene3D" id="3.10.180.10">
    <property type="entry name" value="2,3-Dihydroxybiphenyl 1,2-Dioxygenase, domain 1"/>
    <property type="match status" value="1"/>
</dbReference>
<accession>A0A1Y6BJ39</accession>
<feature type="domain" description="PhnB-like" evidence="1">
    <location>
        <begin position="5"/>
        <end position="124"/>
    </location>
</feature>
<organism evidence="2 3">
    <name type="scientific">Tistlia consotensis USBA 355</name>
    <dbReference type="NCBI Taxonomy" id="560819"/>
    <lineage>
        <taxon>Bacteria</taxon>
        <taxon>Pseudomonadati</taxon>
        <taxon>Pseudomonadota</taxon>
        <taxon>Alphaproteobacteria</taxon>
        <taxon>Rhodospirillales</taxon>
        <taxon>Rhodovibrionaceae</taxon>
        <taxon>Tistlia</taxon>
    </lineage>
</organism>
<evidence type="ECO:0000313" key="2">
    <source>
        <dbReference type="EMBL" id="SMF13787.1"/>
    </source>
</evidence>
<dbReference type="PANTHER" id="PTHR33990">
    <property type="entry name" value="PROTEIN YJDN-RELATED"/>
    <property type="match status" value="1"/>
</dbReference>